<dbReference type="Gene3D" id="2.130.10.10">
    <property type="entry name" value="YVTN repeat-like/Quinoprotein amine dehydrogenase"/>
    <property type="match status" value="3"/>
</dbReference>
<gene>
    <name evidence="5" type="ORF">HDF09_000696</name>
</gene>
<dbReference type="Pfam" id="PF02518">
    <property type="entry name" value="HATPase_c"/>
    <property type="match status" value="1"/>
</dbReference>
<evidence type="ECO:0000259" key="4">
    <source>
        <dbReference type="SMART" id="SM00387"/>
    </source>
</evidence>
<evidence type="ECO:0000256" key="1">
    <source>
        <dbReference type="ARBA" id="ARBA00022679"/>
    </source>
</evidence>
<dbReference type="InterPro" id="IPR003594">
    <property type="entry name" value="HATPase_dom"/>
</dbReference>
<dbReference type="GO" id="GO:0046983">
    <property type="term" value="F:protein dimerization activity"/>
    <property type="evidence" value="ECO:0007669"/>
    <property type="project" value="InterPro"/>
</dbReference>
<dbReference type="EMBL" id="JACHDY010000001">
    <property type="protein sequence ID" value="MBB5316046.1"/>
    <property type="molecule type" value="Genomic_DNA"/>
</dbReference>
<dbReference type="InterPro" id="IPR013783">
    <property type="entry name" value="Ig-like_fold"/>
</dbReference>
<dbReference type="PANTHER" id="PTHR24421:SF62">
    <property type="entry name" value="SENSORY TRANSDUCTION HISTIDINE KINASE"/>
    <property type="match status" value="1"/>
</dbReference>
<dbReference type="InterPro" id="IPR011712">
    <property type="entry name" value="Sig_transdc_His_kin_sub3_dim/P"/>
</dbReference>
<sequence length="907" mass="99722">MQERVTGLVPGEDGSLWIGTSAGLTHYEHGRFVAIANQAGLKRFPVDDLVPDHEGGLWVANHSRLFKANNHAFTPCLLPVDGHAGGLKAIAEATDRTLWVAGNQGVFALRGGKVSRHYGDAEGLPAANISFVDADARGNVYAGDGHRLFRLEGERFRIVQAPGLGNFVSLLTDHAGALWMASGGLHGISRNVEGTVDSFRMEQGLASNDARILFEDRSGDMWIGTIAGLQRLHNGRFTTYTVADGLPQGQNQYDAVFEDKGYSIWVGSLEDGVGRVHDGRFERFSVREGLKRGQVRGFADSDEGIVVAISDYGLFRLNGKHFVPIAGIPHGYITSPISDTTGALWFGLNGNGVFRLAHGSLRHFTTAEGLPGTRVSSLLLDEQGAVLVATNEGVAQFRGDRFVTIADIPVISIGRDDQRGGLWFGTGDGLVFWKSGHMRRITQAQGLPGNLVLAATTDDADNLWITTANAIAQVDRKQLDAVLTGAENTLWPKRFTQADGLGSRDVLPIGQVDIVRAHDGRIWLATANGLSVAETKTAPAPVAQVFVESIAIDEVLQQTADRIVVPPGRHRLTIIFTSPDLHSPEQLRFRYRLNGWDKDWLDAASVREITYTGLPPGDYQLRVVAANEDGVWSDREASVGVHIRPFFYQTKLFMILACLTLLASVIEITRRRTRYVAEQQRLRFQERAAERERIGYQIHDTIIQDLVGTALQLELIGMQIPENSEKTAYLLADLTARMREMVGKSRNMVSSLHSMATPQYHLLEVLREAAAEFRLGELPVLRLETRGKQPIIKPLVRDEVYRICREALANAFRHSNATRIDVCAAYTDEGIEISISDDGSGMDEETLRIGRSGHFGLSGMQAHAQRIGATVLIDSELNLGTTVRLNVPTPSRRWWHLVRNIVVTGMR</sequence>
<keyword evidence="2 5" id="KW-0418">Kinase</keyword>
<dbReference type="AlphaFoldDB" id="A0A7W8MPT8"/>
<dbReference type="GO" id="GO:0016020">
    <property type="term" value="C:membrane"/>
    <property type="evidence" value="ECO:0007669"/>
    <property type="project" value="InterPro"/>
</dbReference>
<keyword evidence="1" id="KW-0808">Transferase</keyword>
<keyword evidence="6" id="KW-1185">Reference proteome</keyword>
<dbReference type="Gene3D" id="3.30.565.10">
    <property type="entry name" value="Histidine kinase-like ATPase, C-terminal domain"/>
    <property type="match status" value="1"/>
</dbReference>
<dbReference type="SUPFAM" id="SSF55874">
    <property type="entry name" value="ATPase domain of HSP90 chaperone/DNA topoisomerase II/histidine kinase"/>
    <property type="match status" value="1"/>
</dbReference>
<reference evidence="5" key="1">
    <citation type="submission" date="2020-08" db="EMBL/GenBank/DDBJ databases">
        <title>Genomic Encyclopedia of Type Strains, Phase IV (KMG-V): Genome sequencing to study the core and pangenomes of soil and plant-associated prokaryotes.</title>
        <authorList>
            <person name="Whitman W."/>
        </authorList>
    </citation>
    <scope>NUCLEOTIDE SEQUENCE [LARGE SCALE GENOMIC DNA]</scope>
    <source>
        <strain evidence="5">M8UP27</strain>
    </source>
</reference>
<dbReference type="Pfam" id="PF07494">
    <property type="entry name" value="Reg_prop"/>
    <property type="match status" value="1"/>
</dbReference>
<dbReference type="InterPro" id="IPR011110">
    <property type="entry name" value="Reg_prop"/>
</dbReference>
<evidence type="ECO:0000313" key="6">
    <source>
        <dbReference type="Proteomes" id="UP000568106"/>
    </source>
</evidence>
<dbReference type="InterPro" id="IPR015943">
    <property type="entry name" value="WD40/YVTN_repeat-like_dom_sf"/>
</dbReference>
<accession>A0A7W8MPT8</accession>
<dbReference type="InterPro" id="IPR011123">
    <property type="entry name" value="Y_Y_Y"/>
</dbReference>
<proteinExistence type="predicted"/>
<organism evidence="5 6">
    <name type="scientific">Tunturiibacter empetritectus</name>
    <dbReference type="NCBI Taxonomy" id="3069691"/>
    <lineage>
        <taxon>Bacteria</taxon>
        <taxon>Pseudomonadati</taxon>
        <taxon>Acidobacteriota</taxon>
        <taxon>Terriglobia</taxon>
        <taxon>Terriglobales</taxon>
        <taxon>Acidobacteriaceae</taxon>
        <taxon>Tunturiibacter</taxon>
    </lineage>
</organism>
<dbReference type="SMART" id="SM00387">
    <property type="entry name" value="HATPase_c"/>
    <property type="match status" value="1"/>
</dbReference>
<dbReference type="Pfam" id="PF07730">
    <property type="entry name" value="HisKA_3"/>
    <property type="match status" value="1"/>
</dbReference>
<dbReference type="Gene3D" id="1.20.5.1930">
    <property type="match status" value="1"/>
</dbReference>
<dbReference type="Pfam" id="PF07495">
    <property type="entry name" value="Y_Y_Y"/>
    <property type="match status" value="1"/>
</dbReference>
<evidence type="ECO:0000256" key="2">
    <source>
        <dbReference type="ARBA" id="ARBA00022777"/>
    </source>
</evidence>
<dbReference type="SUPFAM" id="SSF63829">
    <property type="entry name" value="Calcium-dependent phosphotriesterase"/>
    <property type="match status" value="2"/>
</dbReference>
<evidence type="ECO:0000313" key="5">
    <source>
        <dbReference type="EMBL" id="MBB5316046.1"/>
    </source>
</evidence>
<name>A0A7W8MPT8_9BACT</name>
<evidence type="ECO:0000256" key="3">
    <source>
        <dbReference type="ARBA" id="ARBA00023012"/>
    </source>
</evidence>
<dbReference type="Proteomes" id="UP000568106">
    <property type="component" value="Unassembled WGS sequence"/>
</dbReference>
<dbReference type="InterPro" id="IPR036890">
    <property type="entry name" value="HATPase_C_sf"/>
</dbReference>
<dbReference type="GO" id="GO:0000155">
    <property type="term" value="F:phosphorelay sensor kinase activity"/>
    <property type="evidence" value="ECO:0007669"/>
    <property type="project" value="InterPro"/>
</dbReference>
<dbReference type="PANTHER" id="PTHR24421">
    <property type="entry name" value="NITRATE/NITRITE SENSOR PROTEIN NARX-RELATED"/>
    <property type="match status" value="1"/>
</dbReference>
<dbReference type="Gene3D" id="2.60.40.10">
    <property type="entry name" value="Immunoglobulins"/>
    <property type="match status" value="1"/>
</dbReference>
<feature type="domain" description="Histidine kinase/HSP90-like ATPase" evidence="4">
    <location>
        <begin position="795"/>
        <end position="891"/>
    </location>
</feature>
<dbReference type="CDD" id="cd16917">
    <property type="entry name" value="HATPase_UhpB-NarQ-NarX-like"/>
    <property type="match status" value="1"/>
</dbReference>
<keyword evidence="3" id="KW-0902">Two-component regulatory system</keyword>
<comment type="caution">
    <text evidence="5">The sequence shown here is derived from an EMBL/GenBank/DDBJ whole genome shotgun (WGS) entry which is preliminary data.</text>
</comment>
<dbReference type="InterPro" id="IPR050482">
    <property type="entry name" value="Sensor_HK_TwoCompSys"/>
</dbReference>
<protein>
    <submittedName>
        <fullName evidence="5">Signal transduction histidine kinase/ligand-binding sensor domain-containing protein</fullName>
    </submittedName>
</protein>